<protein>
    <submittedName>
        <fullName evidence="4">RNA methyltransferase</fullName>
    </submittedName>
</protein>
<dbReference type="PANTHER" id="PTHR43191:SF2">
    <property type="entry name" value="RRNA METHYLTRANSFERASE 3, MITOCHONDRIAL"/>
    <property type="match status" value="1"/>
</dbReference>
<dbReference type="Gene3D" id="3.40.1280.10">
    <property type="match status" value="1"/>
</dbReference>
<dbReference type="InterPro" id="IPR029028">
    <property type="entry name" value="Alpha/beta_knot_MTases"/>
</dbReference>
<dbReference type="SUPFAM" id="SSF55315">
    <property type="entry name" value="L30e-like"/>
    <property type="match status" value="1"/>
</dbReference>
<reference evidence="4 5" key="1">
    <citation type="submission" date="2019-05" db="EMBL/GenBank/DDBJ databases">
        <title>Nesterenkonia sp. GY074 isolated from the Southern Atlantic Ocean.</title>
        <authorList>
            <person name="Zhang G."/>
        </authorList>
    </citation>
    <scope>NUCLEOTIDE SEQUENCE [LARGE SCALE GENOMIC DNA]</scope>
    <source>
        <strain evidence="4 5">GY074</strain>
    </source>
</reference>
<dbReference type="OrthoDB" id="9794400at2"/>
<comment type="caution">
    <text evidence="4">The sequence shown here is derived from an EMBL/GenBank/DDBJ whole genome shotgun (WGS) entry which is preliminary data.</text>
</comment>
<dbReference type="InterPro" id="IPR051259">
    <property type="entry name" value="rRNA_Methyltransferase"/>
</dbReference>
<keyword evidence="2 4" id="KW-0808">Transferase</keyword>
<evidence type="ECO:0000313" key="5">
    <source>
        <dbReference type="Proteomes" id="UP000310458"/>
    </source>
</evidence>
<feature type="domain" description="tRNA/rRNA methyltransferase SpoU type" evidence="3">
    <location>
        <begin position="158"/>
        <end position="305"/>
    </location>
</feature>
<organism evidence="4 5">
    <name type="scientific">Nesterenkonia salmonea</name>
    <dbReference type="NCBI Taxonomy" id="1804987"/>
    <lineage>
        <taxon>Bacteria</taxon>
        <taxon>Bacillati</taxon>
        <taxon>Actinomycetota</taxon>
        <taxon>Actinomycetes</taxon>
        <taxon>Micrococcales</taxon>
        <taxon>Micrococcaceae</taxon>
        <taxon>Nesterenkonia</taxon>
    </lineage>
</organism>
<name>A0A5R9BJN3_9MICC</name>
<evidence type="ECO:0000256" key="2">
    <source>
        <dbReference type="ARBA" id="ARBA00022679"/>
    </source>
</evidence>
<evidence type="ECO:0000256" key="1">
    <source>
        <dbReference type="ARBA" id="ARBA00022603"/>
    </source>
</evidence>
<dbReference type="InterPro" id="IPR029064">
    <property type="entry name" value="Ribosomal_eL30-like_sf"/>
</dbReference>
<dbReference type="GO" id="GO:0006396">
    <property type="term" value="P:RNA processing"/>
    <property type="evidence" value="ECO:0007669"/>
    <property type="project" value="InterPro"/>
</dbReference>
<dbReference type="Proteomes" id="UP000310458">
    <property type="component" value="Unassembled WGS sequence"/>
</dbReference>
<evidence type="ECO:0000313" key="4">
    <source>
        <dbReference type="EMBL" id="TLQ00352.1"/>
    </source>
</evidence>
<dbReference type="Pfam" id="PF00588">
    <property type="entry name" value="SpoU_methylase"/>
    <property type="match status" value="1"/>
</dbReference>
<dbReference type="SUPFAM" id="SSF75217">
    <property type="entry name" value="alpha/beta knot"/>
    <property type="match status" value="1"/>
</dbReference>
<dbReference type="EMBL" id="VAVZ01000003">
    <property type="protein sequence ID" value="TLQ00352.1"/>
    <property type="molecule type" value="Genomic_DNA"/>
</dbReference>
<dbReference type="InterPro" id="IPR029026">
    <property type="entry name" value="tRNA_m1G_MTases_N"/>
</dbReference>
<accession>A0A5R9BJN3</accession>
<sequence>MDNPRSERVKRVAALATRGGRKKQRLFLAEGPQPVREALKVWLARYEPDDAVALPGAPEAPRLPQLDALFFDAAAVQRFPDVEALLDRMRGVLFDPTIDLPRDARPFLREATPEVLAAMGDAETSQGLVAVSRIPDGDADFRSLESATVASPVSLIAGVVRVQDPGNVGTIIRAADAAGAELVVLAAGSADPWSPKVVRAAAGSHFHLPIFTGIDIAEYARFVQPNGVQVLAAAGQADLTLHELSSPSTAGRRVSAAGRTLWLFGNEAQGLSAHELALADAAVSIPIYGRAESLNVSTAATLCLYATATAQDLAPVSGVEAPGELRQ</sequence>
<dbReference type="GO" id="GO:0003723">
    <property type="term" value="F:RNA binding"/>
    <property type="evidence" value="ECO:0007669"/>
    <property type="project" value="InterPro"/>
</dbReference>
<evidence type="ECO:0000259" key="3">
    <source>
        <dbReference type="Pfam" id="PF00588"/>
    </source>
</evidence>
<dbReference type="PANTHER" id="PTHR43191">
    <property type="entry name" value="RRNA METHYLTRANSFERASE 3"/>
    <property type="match status" value="1"/>
</dbReference>
<proteinExistence type="predicted"/>
<dbReference type="CDD" id="cd18095">
    <property type="entry name" value="SpoU-like_rRNA-MTase"/>
    <property type="match status" value="1"/>
</dbReference>
<keyword evidence="5" id="KW-1185">Reference proteome</keyword>
<dbReference type="GO" id="GO:0008173">
    <property type="term" value="F:RNA methyltransferase activity"/>
    <property type="evidence" value="ECO:0007669"/>
    <property type="project" value="InterPro"/>
</dbReference>
<dbReference type="AlphaFoldDB" id="A0A5R9BJN3"/>
<keyword evidence="1 4" id="KW-0489">Methyltransferase</keyword>
<dbReference type="GO" id="GO:0032259">
    <property type="term" value="P:methylation"/>
    <property type="evidence" value="ECO:0007669"/>
    <property type="project" value="UniProtKB-KW"/>
</dbReference>
<dbReference type="Gene3D" id="3.30.1330.30">
    <property type="match status" value="1"/>
</dbReference>
<dbReference type="InterPro" id="IPR001537">
    <property type="entry name" value="SpoU_MeTrfase"/>
</dbReference>
<gene>
    <name evidence="4" type="ORF">FEF26_01610</name>
</gene>